<accession>A0A5J4RYC2</accession>
<name>A0A5J4RYC2_9ZZZZ</name>
<gene>
    <name evidence="1" type="ORF">EZS27_013741</name>
</gene>
<proteinExistence type="predicted"/>
<comment type="caution">
    <text evidence="1">The sequence shown here is derived from an EMBL/GenBank/DDBJ whole genome shotgun (WGS) entry which is preliminary data.</text>
</comment>
<sequence length="70" mass="7909">MKSKKNFIKATWRLLLLGLSAMNVAAMNLPNDISLAQDNTYVAKNNPLYKINRPEASKRLFTSKAVENEI</sequence>
<organism evidence="1">
    <name type="scientific">termite gut metagenome</name>
    <dbReference type="NCBI Taxonomy" id="433724"/>
    <lineage>
        <taxon>unclassified sequences</taxon>
        <taxon>metagenomes</taxon>
        <taxon>organismal metagenomes</taxon>
    </lineage>
</organism>
<dbReference type="AlphaFoldDB" id="A0A5J4RYC2"/>
<protein>
    <submittedName>
        <fullName evidence="1">Uncharacterized protein</fullName>
    </submittedName>
</protein>
<reference evidence="1" key="1">
    <citation type="submission" date="2019-03" db="EMBL/GenBank/DDBJ databases">
        <title>Single cell metagenomics reveals metabolic interactions within the superorganism composed of flagellate Streblomastix strix and complex community of Bacteroidetes bacteria on its surface.</title>
        <authorList>
            <person name="Treitli S.C."/>
            <person name="Kolisko M."/>
            <person name="Husnik F."/>
            <person name="Keeling P."/>
            <person name="Hampl V."/>
        </authorList>
    </citation>
    <scope>NUCLEOTIDE SEQUENCE</scope>
    <source>
        <strain evidence="1">STM</strain>
    </source>
</reference>
<dbReference type="EMBL" id="SNRY01000633">
    <property type="protein sequence ID" value="KAA6338225.1"/>
    <property type="molecule type" value="Genomic_DNA"/>
</dbReference>
<evidence type="ECO:0000313" key="1">
    <source>
        <dbReference type="EMBL" id="KAA6338225.1"/>
    </source>
</evidence>
<feature type="non-terminal residue" evidence="1">
    <location>
        <position position="70"/>
    </location>
</feature>